<protein>
    <submittedName>
        <fullName evidence="7">Integral membrane protein, YjbE family</fullName>
    </submittedName>
    <submittedName>
        <fullName evidence="8">TerC family protein</fullName>
    </submittedName>
</protein>
<dbReference type="InterPro" id="IPR005496">
    <property type="entry name" value="Integral_membrane_TerC"/>
</dbReference>
<name>A0A023X0K1_RUBRA</name>
<organism evidence="7 9">
    <name type="scientific">Rubrobacter radiotolerans</name>
    <name type="common">Arthrobacter radiotolerans</name>
    <dbReference type="NCBI Taxonomy" id="42256"/>
    <lineage>
        <taxon>Bacteria</taxon>
        <taxon>Bacillati</taxon>
        <taxon>Actinomycetota</taxon>
        <taxon>Rubrobacteria</taxon>
        <taxon>Rubrobacterales</taxon>
        <taxon>Rubrobacteraceae</taxon>
        <taxon>Rubrobacter</taxon>
    </lineage>
</organism>
<comment type="similarity">
    <text evidence="2">Belongs to the TerC family.</text>
</comment>
<accession>A0A023X0K1</accession>
<comment type="subcellular location">
    <subcellularLocation>
        <location evidence="1">Membrane</location>
        <topology evidence="1">Multi-pass membrane protein</topology>
    </subcellularLocation>
</comment>
<dbReference type="EMBL" id="CP007514">
    <property type="protein sequence ID" value="AHY45530.1"/>
    <property type="molecule type" value="Genomic_DNA"/>
</dbReference>
<evidence type="ECO:0000256" key="2">
    <source>
        <dbReference type="ARBA" id="ARBA00007511"/>
    </source>
</evidence>
<evidence type="ECO:0000313" key="7">
    <source>
        <dbReference type="EMBL" id="AHY45530.1"/>
    </source>
</evidence>
<keyword evidence="3 6" id="KW-0812">Transmembrane</keyword>
<dbReference type="NCBIfam" id="TIGR03717">
    <property type="entry name" value="R_switched_YjbE"/>
    <property type="match status" value="1"/>
</dbReference>
<dbReference type="Pfam" id="PF03741">
    <property type="entry name" value="TerC"/>
    <property type="match status" value="1"/>
</dbReference>
<gene>
    <name evidence="7" type="ORF">RradSPS_0247</name>
    <name evidence="8" type="ORF">SIL72_02755</name>
</gene>
<sequence>MGDIFTGELVTRFLGILLIDLILSGDNAVVIALAVRNLEGRTRRRAIFWGAFGAIALRLLFAGVVTYLLLVPLLPAVAALLLIWVAWKLLFQGEEEDHGEVEAGQSIWQAVRIIIVADVIMSLDNVVALVGVADGNLWLILFGILITIPLIIYGARILSSLMDRLPWLVYLGSGVLVFVAYEMFVGDPIVHEYLEGTVFVLYERIIAVLLAALFMGVGYLRARQMRAAPPKTG</sequence>
<evidence type="ECO:0000256" key="6">
    <source>
        <dbReference type="SAM" id="Phobius"/>
    </source>
</evidence>
<reference evidence="7 9" key="1">
    <citation type="submission" date="2014-03" db="EMBL/GenBank/DDBJ databases">
        <title>Complete genome sequence of the Radio-Resistant Rubrobacter radiotolerans RSPS-4.</title>
        <authorList>
            <person name="Egas C.C."/>
            <person name="Barroso C.C."/>
            <person name="Froufe H.J.C."/>
            <person name="Pacheco J.J."/>
            <person name="Albuquerque L.L."/>
            <person name="da Costa M.M.S."/>
        </authorList>
    </citation>
    <scope>NUCLEOTIDE SEQUENCE [LARGE SCALE GENOMIC DNA]</scope>
    <source>
        <strain evidence="7 9">RSPS-4</strain>
    </source>
</reference>
<dbReference type="PANTHER" id="PTHR30238:SF4">
    <property type="entry name" value="SLL1022 PROTEIN"/>
    <property type="match status" value="1"/>
</dbReference>
<keyword evidence="4 6" id="KW-1133">Transmembrane helix</keyword>
<keyword evidence="9" id="KW-1185">Reference proteome</keyword>
<feature type="transmembrane region" description="Helical" evidence="6">
    <location>
        <begin position="73"/>
        <end position="91"/>
    </location>
</feature>
<evidence type="ECO:0000256" key="5">
    <source>
        <dbReference type="ARBA" id="ARBA00023136"/>
    </source>
</evidence>
<feature type="transmembrane region" description="Helical" evidence="6">
    <location>
        <begin position="167"/>
        <end position="185"/>
    </location>
</feature>
<dbReference type="Proteomes" id="UP001281130">
    <property type="component" value="Unassembled WGS sequence"/>
</dbReference>
<dbReference type="KEGG" id="rrd:RradSPS_0247"/>
<keyword evidence="5 6" id="KW-0472">Membrane</keyword>
<dbReference type="STRING" id="42256.RradSPS_0247"/>
<feature type="transmembrane region" description="Helical" evidence="6">
    <location>
        <begin position="111"/>
        <end position="131"/>
    </location>
</feature>
<dbReference type="RefSeq" id="WP_051589190.1">
    <property type="nucleotide sequence ID" value="NZ_CP007514.1"/>
</dbReference>
<evidence type="ECO:0000313" key="8">
    <source>
        <dbReference type="EMBL" id="MDX5892942.1"/>
    </source>
</evidence>
<feature type="transmembrane region" description="Helical" evidence="6">
    <location>
        <begin position="47"/>
        <end position="67"/>
    </location>
</feature>
<feature type="transmembrane region" description="Helical" evidence="6">
    <location>
        <begin position="12"/>
        <end position="35"/>
    </location>
</feature>
<dbReference type="OrthoDB" id="5295733at2"/>
<feature type="transmembrane region" description="Helical" evidence="6">
    <location>
        <begin position="137"/>
        <end position="155"/>
    </location>
</feature>
<proteinExistence type="inferred from homology"/>
<feature type="transmembrane region" description="Helical" evidence="6">
    <location>
        <begin position="205"/>
        <end position="222"/>
    </location>
</feature>
<evidence type="ECO:0000256" key="4">
    <source>
        <dbReference type="ARBA" id="ARBA00022989"/>
    </source>
</evidence>
<reference evidence="8" key="2">
    <citation type="submission" date="2023-11" db="EMBL/GenBank/DDBJ databases">
        <title>MicrobeMod: A computational toolkit for identifying prokaryotic methylation and restriction-modification with nanopore sequencing.</title>
        <authorList>
            <person name="Crits-Christoph A."/>
            <person name="Kang S.C."/>
            <person name="Lee H."/>
            <person name="Ostrov N."/>
        </authorList>
    </citation>
    <scope>NUCLEOTIDE SEQUENCE</scope>
    <source>
        <strain evidence="8">ATCC 51242</strain>
    </source>
</reference>
<dbReference type="EMBL" id="JAWXXX010000001">
    <property type="protein sequence ID" value="MDX5892942.1"/>
    <property type="molecule type" value="Genomic_DNA"/>
</dbReference>
<dbReference type="AlphaFoldDB" id="A0A023X0K1"/>
<dbReference type="PANTHER" id="PTHR30238">
    <property type="entry name" value="MEMBRANE BOUND PREDICTED REDOX MODULATOR"/>
    <property type="match status" value="1"/>
</dbReference>
<dbReference type="HOGENOM" id="CLU_070543_0_1_11"/>
<dbReference type="InterPro" id="IPR022301">
    <property type="entry name" value="Integral_membrane_YjbE"/>
</dbReference>
<dbReference type="PATRIC" id="fig|42256.3.peg.249"/>
<evidence type="ECO:0000256" key="1">
    <source>
        <dbReference type="ARBA" id="ARBA00004141"/>
    </source>
</evidence>
<dbReference type="Proteomes" id="UP000025229">
    <property type="component" value="Chromosome"/>
</dbReference>
<evidence type="ECO:0000313" key="9">
    <source>
        <dbReference type="Proteomes" id="UP000025229"/>
    </source>
</evidence>
<dbReference type="GO" id="GO:0016020">
    <property type="term" value="C:membrane"/>
    <property type="evidence" value="ECO:0007669"/>
    <property type="project" value="UniProtKB-SubCell"/>
</dbReference>
<evidence type="ECO:0000256" key="3">
    <source>
        <dbReference type="ARBA" id="ARBA00022692"/>
    </source>
</evidence>
<dbReference type="eggNOG" id="COG0861">
    <property type="taxonomic scope" value="Bacteria"/>
</dbReference>